<evidence type="ECO:0000256" key="1">
    <source>
        <dbReference type="SAM" id="MobiDB-lite"/>
    </source>
</evidence>
<reference evidence="4" key="1">
    <citation type="submission" date="2005-09" db="EMBL/GenBank/DDBJ databases">
        <authorList>
            <consortium name="US DOE Joint Genome Institute"/>
            <person name="Copeland A."/>
            <person name="Lucas S."/>
            <person name="Lapidus A."/>
            <person name="Barry K."/>
            <person name="Detter J.C."/>
            <person name="Glavina T."/>
            <person name="Hammon N."/>
            <person name="Israni S."/>
            <person name="Pitluck S."/>
            <person name="Chain P."/>
            <person name="Malfatti S."/>
            <person name="Shin M."/>
            <person name="Vergez L."/>
            <person name="Schmutz J."/>
            <person name="Larimer F."/>
            <person name="Land M."/>
            <person name="Hauser L."/>
            <person name="Kyripides N."/>
            <person name="Lykidis A."/>
            <person name="Richardson P."/>
        </authorList>
    </citation>
    <scope>NUCLEOTIDE SEQUENCE</scope>
    <source>
        <strain>Nb-255</strain>
    </source>
</reference>
<evidence type="ECO:0000313" key="4">
    <source>
        <dbReference type="EMBL" id="ABA05194.1"/>
    </source>
</evidence>
<dbReference type="Proteomes" id="UP000002531">
    <property type="component" value="Chromosome"/>
</dbReference>
<dbReference type="EMBL" id="CP000115">
    <property type="protein sequence ID" value="ABA03702.1"/>
    <property type="molecule type" value="Genomic_DNA"/>
</dbReference>
<dbReference type="KEGG" id="nwi:Nwi_0435"/>
<protein>
    <submittedName>
        <fullName evidence="4">Transposase, IS4 family</fullName>
    </submittedName>
</protein>
<gene>
    <name evidence="3" type="ordered locus">Nwi_0435</name>
    <name evidence="4" type="ordered locus">Nwi_1934</name>
</gene>
<dbReference type="HOGENOM" id="CLU_055261_9_1_5"/>
<accession>Q3SR97</accession>
<dbReference type="Pfam" id="PF01609">
    <property type="entry name" value="DDE_Tnp_1"/>
    <property type="match status" value="1"/>
</dbReference>
<evidence type="ECO:0000259" key="2">
    <source>
        <dbReference type="Pfam" id="PF01609"/>
    </source>
</evidence>
<dbReference type="KEGG" id="nwi:Nwi_1934"/>
<dbReference type="GO" id="GO:0006313">
    <property type="term" value="P:DNA transposition"/>
    <property type="evidence" value="ECO:0007669"/>
    <property type="project" value="InterPro"/>
</dbReference>
<dbReference type="eggNOG" id="COG3293">
    <property type="taxonomic scope" value="Bacteria"/>
</dbReference>
<dbReference type="PANTHER" id="PTHR30007">
    <property type="entry name" value="PHP DOMAIN PROTEIN"/>
    <property type="match status" value="1"/>
</dbReference>
<organism evidence="4 5">
    <name type="scientific">Nitrobacter winogradskyi (strain ATCC 25391 / DSM 10237 / CIP 104748 / NCIMB 11846 / Nb-255)</name>
    <dbReference type="NCBI Taxonomy" id="323098"/>
    <lineage>
        <taxon>Bacteria</taxon>
        <taxon>Pseudomonadati</taxon>
        <taxon>Pseudomonadota</taxon>
        <taxon>Alphaproteobacteria</taxon>
        <taxon>Hyphomicrobiales</taxon>
        <taxon>Nitrobacteraceae</taxon>
        <taxon>Nitrobacter</taxon>
    </lineage>
</organism>
<feature type="region of interest" description="Disordered" evidence="1">
    <location>
        <begin position="1"/>
        <end position="45"/>
    </location>
</feature>
<name>Q3SR97_NITWN</name>
<dbReference type="PANTHER" id="PTHR30007:SF1">
    <property type="entry name" value="BLR1914 PROTEIN"/>
    <property type="match status" value="1"/>
</dbReference>
<proteinExistence type="predicted"/>
<feature type="domain" description="Transposase IS4-like" evidence="2">
    <location>
        <begin position="43"/>
        <end position="173"/>
    </location>
</feature>
<dbReference type="GO" id="GO:0004803">
    <property type="term" value="F:transposase activity"/>
    <property type="evidence" value="ECO:0007669"/>
    <property type="project" value="InterPro"/>
</dbReference>
<evidence type="ECO:0000313" key="3">
    <source>
        <dbReference type="EMBL" id="ABA03702.1"/>
    </source>
</evidence>
<dbReference type="AlphaFoldDB" id="Q3SR97"/>
<keyword evidence="5" id="KW-1185">Reference proteome</keyword>
<reference evidence="4 5" key="2">
    <citation type="journal article" date="2006" name="Appl. Environ. Microbiol.">
        <title>Genome sequence of the chemolithoautotrophic nitrite-oxidizing bacterium Nitrobacter winogradskyi Nb-255.</title>
        <authorList>
            <person name="Starkenburg S.R."/>
            <person name="Chain P.S."/>
            <person name="Sayavedra-Soto L.A."/>
            <person name="Hauser L."/>
            <person name="Land M.L."/>
            <person name="Larimer F.W."/>
            <person name="Malfatti S.A."/>
            <person name="Klotz M.G."/>
            <person name="Bottomley P.J."/>
            <person name="Arp D.J."/>
            <person name="Hickey W.J."/>
        </authorList>
    </citation>
    <scope>NUCLEOTIDE SEQUENCE [LARGE SCALE GENOMIC DNA]</scope>
    <source>
        <strain evidence="5">ATCC 25391 / DSM 10237 / CIP 104748 / NCIMB 11846 / Nb-255</strain>
        <strain evidence="4">Nb-255</strain>
    </source>
</reference>
<evidence type="ECO:0000313" key="5">
    <source>
        <dbReference type="Proteomes" id="UP000002531"/>
    </source>
</evidence>
<dbReference type="NCBIfam" id="NF033580">
    <property type="entry name" value="transpos_IS5_3"/>
    <property type="match status" value="1"/>
</dbReference>
<sequence length="176" mass="19358">MGTGVLHPDSRSRQPVSDARLNHRSSPSAGGYRKRGAKDQALGRSRGGLTTKVHMLADALGRPLRFIVTAGQVGDITQAPALLEAQAGDAVMADKAYDSNALRALIAGMGAEAVIPSNRTRKIIIPHDAGLYKHRNRIERCFNRLKHFRRFATRYDRRTVHFTGFVHLAAALIWLP</sequence>
<dbReference type="GO" id="GO:0003677">
    <property type="term" value="F:DNA binding"/>
    <property type="evidence" value="ECO:0007669"/>
    <property type="project" value="InterPro"/>
</dbReference>
<dbReference type="EMBL" id="CP000115">
    <property type="protein sequence ID" value="ABA05194.1"/>
    <property type="molecule type" value="Genomic_DNA"/>
</dbReference>
<dbReference type="InterPro" id="IPR002559">
    <property type="entry name" value="Transposase_11"/>
</dbReference>